<protein>
    <submittedName>
        <fullName evidence="6">Gfa-like protein</fullName>
    </submittedName>
</protein>
<dbReference type="SUPFAM" id="SSF51316">
    <property type="entry name" value="Mss4-like"/>
    <property type="match status" value="1"/>
</dbReference>
<dbReference type="GO" id="GO:0016846">
    <property type="term" value="F:carbon-sulfur lyase activity"/>
    <property type="evidence" value="ECO:0007669"/>
    <property type="project" value="InterPro"/>
</dbReference>
<keyword evidence="4" id="KW-0456">Lyase</keyword>
<dbReference type="Pfam" id="PF04828">
    <property type="entry name" value="GFA"/>
    <property type="match status" value="1"/>
</dbReference>
<feature type="domain" description="CENP-V/GFA" evidence="5">
    <location>
        <begin position="7"/>
        <end position="123"/>
    </location>
</feature>
<proteinExistence type="inferred from homology"/>
<dbReference type="Gene3D" id="3.90.1590.10">
    <property type="entry name" value="glutathione-dependent formaldehyde- activating enzyme (gfa)"/>
    <property type="match status" value="1"/>
</dbReference>
<evidence type="ECO:0000313" key="6">
    <source>
        <dbReference type="EMBL" id="VAW56992.1"/>
    </source>
</evidence>
<evidence type="ECO:0000256" key="2">
    <source>
        <dbReference type="ARBA" id="ARBA00022723"/>
    </source>
</evidence>
<dbReference type="PROSITE" id="PS51891">
    <property type="entry name" value="CENP_V_GFA"/>
    <property type="match status" value="1"/>
</dbReference>
<comment type="similarity">
    <text evidence="1">Belongs to the Gfa family.</text>
</comment>
<accession>A0A3B0X0D9</accession>
<dbReference type="EMBL" id="UOFF01000315">
    <property type="protein sequence ID" value="VAW56992.1"/>
    <property type="molecule type" value="Genomic_DNA"/>
</dbReference>
<evidence type="ECO:0000259" key="5">
    <source>
        <dbReference type="PROSITE" id="PS51891"/>
    </source>
</evidence>
<keyword evidence="3" id="KW-0862">Zinc</keyword>
<dbReference type="GO" id="GO:0046872">
    <property type="term" value="F:metal ion binding"/>
    <property type="evidence" value="ECO:0007669"/>
    <property type="project" value="UniProtKB-KW"/>
</dbReference>
<dbReference type="AlphaFoldDB" id="A0A3B0X0D9"/>
<evidence type="ECO:0000256" key="1">
    <source>
        <dbReference type="ARBA" id="ARBA00005495"/>
    </source>
</evidence>
<reference evidence="6" key="1">
    <citation type="submission" date="2018-06" db="EMBL/GenBank/DDBJ databases">
        <authorList>
            <person name="Zhirakovskaya E."/>
        </authorList>
    </citation>
    <scope>NUCLEOTIDE SEQUENCE</scope>
</reference>
<evidence type="ECO:0000256" key="4">
    <source>
        <dbReference type="ARBA" id="ARBA00023239"/>
    </source>
</evidence>
<keyword evidence="2" id="KW-0479">Metal-binding</keyword>
<dbReference type="PANTHER" id="PTHR33337:SF40">
    <property type="entry name" value="CENP-V_GFA DOMAIN-CONTAINING PROTEIN-RELATED"/>
    <property type="match status" value="1"/>
</dbReference>
<name>A0A3B0X0D9_9ZZZZ</name>
<gene>
    <name evidence="6" type="ORF">MNBD_GAMMA07-2031</name>
</gene>
<dbReference type="InterPro" id="IPR011057">
    <property type="entry name" value="Mss4-like_sf"/>
</dbReference>
<dbReference type="PANTHER" id="PTHR33337">
    <property type="entry name" value="GFA DOMAIN-CONTAINING PROTEIN"/>
    <property type="match status" value="1"/>
</dbReference>
<organism evidence="6">
    <name type="scientific">hydrothermal vent metagenome</name>
    <dbReference type="NCBI Taxonomy" id="652676"/>
    <lineage>
        <taxon>unclassified sequences</taxon>
        <taxon>metagenomes</taxon>
        <taxon>ecological metagenomes</taxon>
    </lineage>
</organism>
<dbReference type="InterPro" id="IPR006913">
    <property type="entry name" value="CENP-V/GFA"/>
</dbReference>
<sequence length="139" mass="15465">MNNKKIYTGGCLCGKIRFEISGDIQDIIYCHCSHCRKAQGSAFATNGNVDAEKFKFISGENDLTGFEVAPGQTKYFCKICGSPIMSKNNNHPDKVRVRLGIIESDIIEKPSAHIFVNSKANWETIEGNLPKFEGYPTKK</sequence>
<evidence type="ECO:0000256" key="3">
    <source>
        <dbReference type="ARBA" id="ARBA00022833"/>
    </source>
</evidence>